<keyword evidence="1" id="KW-1133">Transmembrane helix</keyword>
<name>A0A9P6DJ96_9AGAM</name>
<evidence type="ECO:0000256" key="1">
    <source>
        <dbReference type="SAM" id="Phobius"/>
    </source>
</evidence>
<organism evidence="2 3">
    <name type="scientific">Hydnum rufescens UP504</name>
    <dbReference type="NCBI Taxonomy" id="1448309"/>
    <lineage>
        <taxon>Eukaryota</taxon>
        <taxon>Fungi</taxon>
        <taxon>Dikarya</taxon>
        <taxon>Basidiomycota</taxon>
        <taxon>Agaricomycotina</taxon>
        <taxon>Agaricomycetes</taxon>
        <taxon>Cantharellales</taxon>
        <taxon>Hydnaceae</taxon>
        <taxon>Hydnum</taxon>
    </lineage>
</organism>
<dbReference type="AlphaFoldDB" id="A0A9P6DJ96"/>
<dbReference type="Proteomes" id="UP000886523">
    <property type="component" value="Unassembled WGS sequence"/>
</dbReference>
<comment type="caution">
    <text evidence="2">The sequence shown here is derived from an EMBL/GenBank/DDBJ whole genome shotgun (WGS) entry which is preliminary data.</text>
</comment>
<reference evidence="2" key="1">
    <citation type="journal article" date="2020" name="Nat. Commun.">
        <title>Large-scale genome sequencing of mycorrhizal fungi provides insights into the early evolution of symbiotic traits.</title>
        <authorList>
            <person name="Miyauchi S."/>
            <person name="Kiss E."/>
            <person name="Kuo A."/>
            <person name="Drula E."/>
            <person name="Kohler A."/>
            <person name="Sanchez-Garcia M."/>
            <person name="Morin E."/>
            <person name="Andreopoulos B."/>
            <person name="Barry K.W."/>
            <person name="Bonito G."/>
            <person name="Buee M."/>
            <person name="Carver A."/>
            <person name="Chen C."/>
            <person name="Cichocki N."/>
            <person name="Clum A."/>
            <person name="Culley D."/>
            <person name="Crous P.W."/>
            <person name="Fauchery L."/>
            <person name="Girlanda M."/>
            <person name="Hayes R.D."/>
            <person name="Keri Z."/>
            <person name="LaButti K."/>
            <person name="Lipzen A."/>
            <person name="Lombard V."/>
            <person name="Magnuson J."/>
            <person name="Maillard F."/>
            <person name="Murat C."/>
            <person name="Nolan M."/>
            <person name="Ohm R.A."/>
            <person name="Pangilinan J."/>
            <person name="Pereira M.F."/>
            <person name="Perotto S."/>
            <person name="Peter M."/>
            <person name="Pfister S."/>
            <person name="Riley R."/>
            <person name="Sitrit Y."/>
            <person name="Stielow J.B."/>
            <person name="Szollosi G."/>
            <person name="Zifcakova L."/>
            <person name="Stursova M."/>
            <person name="Spatafora J.W."/>
            <person name="Tedersoo L."/>
            <person name="Vaario L.M."/>
            <person name="Yamada A."/>
            <person name="Yan M."/>
            <person name="Wang P."/>
            <person name="Xu J."/>
            <person name="Bruns T."/>
            <person name="Baldrian P."/>
            <person name="Vilgalys R."/>
            <person name="Dunand C."/>
            <person name="Henrissat B."/>
            <person name="Grigoriev I.V."/>
            <person name="Hibbett D."/>
            <person name="Nagy L.G."/>
            <person name="Martin F.M."/>
        </authorList>
    </citation>
    <scope>NUCLEOTIDE SEQUENCE</scope>
    <source>
        <strain evidence="2">UP504</strain>
    </source>
</reference>
<evidence type="ECO:0000313" key="3">
    <source>
        <dbReference type="Proteomes" id="UP000886523"/>
    </source>
</evidence>
<sequence>MTTHPLRQECGHWVGRSSLFWCWLGYRLGGLSFIVLVGCGLAWLQVGCVIRCFGGSRIGLITGWVRRLLFWWVADWLDYRLGVSFVVLVGRGLAGSQVGCVVHCFGGSRIGWVMGWLGPCSLFCQVTVWPGHRLAVTLIVP</sequence>
<evidence type="ECO:0000313" key="2">
    <source>
        <dbReference type="EMBL" id="KAF9505521.1"/>
    </source>
</evidence>
<protein>
    <recommendedName>
        <fullName evidence="4">Transmembrane protein</fullName>
    </recommendedName>
</protein>
<keyword evidence="3" id="KW-1185">Reference proteome</keyword>
<accession>A0A9P6DJ96</accession>
<dbReference type="EMBL" id="MU129148">
    <property type="protein sequence ID" value="KAF9505521.1"/>
    <property type="molecule type" value="Genomic_DNA"/>
</dbReference>
<proteinExistence type="predicted"/>
<keyword evidence="1" id="KW-0472">Membrane</keyword>
<feature type="transmembrane region" description="Helical" evidence="1">
    <location>
        <begin position="20"/>
        <end position="44"/>
    </location>
</feature>
<gene>
    <name evidence="2" type="ORF">BS47DRAFT_534792</name>
</gene>
<evidence type="ECO:0008006" key="4">
    <source>
        <dbReference type="Google" id="ProtNLM"/>
    </source>
</evidence>
<keyword evidence="1" id="KW-0812">Transmembrane</keyword>